<keyword evidence="3" id="KW-1185">Reference proteome</keyword>
<proteinExistence type="predicted"/>
<feature type="region of interest" description="Disordered" evidence="1">
    <location>
        <begin position="67"/>
        <end position="113"/>
    </location>
</feature>
<evidence type="ECO:0000313" key="2">
    <source>
        <dbReference type="EMBL" id="KAK4402851.1"/>
    </source>
</evidence>
<dbReference type="InterPro" id="IPR004158">
    <property type="entry name" value="DUF247_pln"/>
</dbReference>
<reference evidence="2" key="1">
    <citation type="submission" date="2020-06" db="EMBL/GenBank/DDBJ databases">
        <authorList>
            <person name="Li T."/>
            <person name="Hu X."/>
            <person name="Zhang T."/>
            <person name="Song X."/>
            <person name="Zhang H."/>
            <person name="Dai N."/>
            <person name="Sheng W."/>
            <person name="Hou X."/>
            <person name="Wei L."/>
        </authorList>
    </citation>
    <scope>NUCLEOTIDE SEQUENCE</scope>
    <source>
        <strain evidence="2">K16</strain>
        <tissue evidence="2">Leaf</tissue>
    </source>
</reference>
<dbReference type="Proteomes" id="UP001289374">
    <property type="component" value="Unassembled WGS sequence"/>
</dbReference>
<dbReference type="Pfam" id="PF03140">
    <property type="entry name" value="DUF247"/>
    <property type="match status" value="1"/>
</dbReference>
<gene>
    <name evidence="2" type="ORF">Sango_1025800</name>
</gene>
<comment type="caution">
    <text evidence="2">The sequence shown here is derived from an EMBL/GenBank/DDBJ whole genome shotgun (WGS) entry which is preliminary data.</text>
</comment>
<dbReference type="AlphaFoldDB" id="A0AAE1X0G8"/>
<organism evidence="2 3">
    <name type="scientific">Sesamum angolense</name>
    <dbReference type="NCBI Taxonomy" id="2727404"/>
    <lineage>
        <taxon>Eukaryota</taxon>
        <taxon>Viridiplantae</taxon>
        <taxon>Streptophyta</taxon>
        <taxon>Embryophyta</taxon>
        <taxon>Tracheophyta</taxon>
        <taxon>Spermatophyta</taxon>
        <taxon>Magnoliopsida</taxon>
        <taxon>eudicotyledons</taxon>
        <taxon>Gunneridae</taxon>
        <taxon>Pentapetalae</taxon>
        <taxon>asterids</taxon>
        <taxon>lamiids</taxon>
        <taxon>Lamiales</taxon>
        <taxon>Pedaliaceae</taxon>
        <taxon>Sesamum</taxon>
    </lineage>
</organism>
<dbReference type="EMBL" id="JACGWL010000005">
    <property type="protein sequence ID" value="KAK4402851.1"/>
    <property type="molecule type" value="Genomic_DNA"/>
</dbReference>
<reference evidence="2" key="2">
    <citation type="journal article" date="2024" name="Plant">
        <title>Genomic evolution and insights into agronomic trait innovations of Sesamum species.</title>
        <authorList>
            <person name="Miao H."/>
            <person name="Wang L."/>
            <person name="Qu L."/>
            <person name="Liu H."/>
            <person name="Sun Y."/>
            <person name="Le M."/>
            <person name="Wang Q."/>
            <person name="Wei S."/>
            <person name="Zheng Y."/>
            <person name="Lin W."/>
            <person name="Duan Y."/>
            <person name="Cao H."/>
            <person name="Xiong S."/>
            <person name="Wang X."/>
            <person name="Wei L."/>
            <person name="Li C."/>
            <person name="Ma Q."/>
            <person name="Ju M."/>
            <person name="Zhao R."/>
            <person name="Li G."/>
            <person name="Mu C."/>
            <person name="Tian Q."/>
            <person name="Mei H."/>
            <person name="Zhang T."/>
            <person name="Gao T."/>
            <person name="Zhang H."/>
        </authorList>
    </citation>
    <scope>NUCLEOTIDE SEQUENCE</scope>
    <source>
        <strain evidence="2">K16</strain>
    </source>
</reference>
<evidence type="ECO:0000256" key="1">
    <source>
        <dbReference type="SAM" id="MobiDB-lite"/>
    </source>
</evidence>
<feature type="compositionally biased region" description="Basic and acidic residues" evidence="1">
    <location>
        <begin position="99"/>
        <end position="113"/>
    </location>
</feature>
<name>A0AAE1X0G8_9LAMI</name>
<sequence length="113" mass="13089">MQSYKGAEAFTLISHELSKLSKAQTQRSIYRVHKDLRDVNNRAYEPEIIAIGPYHRDKDNIRMMEEHKTVSNSNEAAAAAGETQERAEERKKSTKNSWRRGENREEEKRKGIG</sequence>
<accession>A0AAE1X0G8</accession>
<protein>
    <submittedName>
        <fullName evidence="2">Uncharacterized protein</fullName>
    </submittedName>
</protein>
<evidence type="ECO:0000313" key="3">
    <source>
        <dbReference type="Proteomes" id="UP001289374"/>
    </source>
</evidence>
<dbReference type="PANTHER" id="PTHR31170">
    <property type="entry name" value="BNAC04G53230D PROTEIN"/>
    <property type="match status" value="1"/>
</dbReference>